<name>A0ABT4ERD4_9BACI</name>
<evidence type="ECO:0000313" key="1">
    <source>
        <dbReference type="EMBL" id="MCY9546769.1"/>
    </source>
</evidence>
<sequence>MTTLGRKVNPYAKTVWYDQIKDVTTGQIIQEGTRFNQKRANNIEEGVYGAYEYIIKLETTVKRLQAQLDIDGRAPGNGGSFFDAFDGAATRMVLDKTTTEIIEAVAVGRTTLRVASTEEFIALTQVTIFDDENSEDVTITEVGTDTLKVQELKNAYKKGAKVARSNVVIDTTNAEMSVGDWQTYSVDLVEVV</sequence>
<gene>
    <name evidence="1" type="ORF">M5W82_07360</name>
</gene>
<keyword evidence="2" id="KW-1185">Reference proteome</keyword>
<protein>
    <recommendedName>
        <fullName evidence="3">Phage tail protein</fullName>
    </recommendedName>
</protein>
<proteinExistence type="predicted"/>
<organism evidence="1 2">
    <name type="scientific">Lysinibacillus xylanilyticus</name>
    <dbReference type="NCBI Taxonomy" id="582475"/>
    <lineage>
        <taxon>Bacteria</taxon>
        <taxon>Bacillati</taxon>
        <taxon>Bacillota</taxon>
        <taxon>Bacilli</taxon>
        <taxon>Bacillales</taxon>
        <taxon>Bacillaceae</taxon>
        <taxon>Lysinibacillus</taxon>
    </lineage>
</organism>
<reference evidence="1 2" key="1">
    <citation type="submission" date="2022-05" db="EMBL/GenBank/DDBJ databases">
        <title>Genome Sequencing of Bee-Associated Microbes.</title>
        <authorList>
            <person name="Dunlap C."/>
        </authorList>
    </citation>
    <scope>NUCLEOTIDE SEQUENCE [LARGE SCALE GENOMIC DNA]</scope>
    <source>
        <strain evidence="1 2">NRRL BD-083</strain>
    </source>
</reference>
<accession>A0ABT4ERD4</accession>
<evidence type="ECO:0000313" key="2">
    <source>
        <dbReference type="Proteomes" id="UP001527052"/>
    </source>
</evidence>
<dbReference type="EMBL" id="JAMDLZ010000012">
    <property type="protein sequence ID" value="MCY9546769.1"/>
    <property type="molecule type" value="Genomic_DNA"/>
</dbReference>
<comment type="caution">
    <text evidence="1">The sequence shown here is derived from an EMBL/GenBank/DDBJ whole genome shotgun (WGS) entry which is preliminary data.</text>
</comment>
<evidence type="ECO:0008006" key="3">
    <source>
        <dbReference type="Google" id="ProtNLM"/>
    </source>
</evidence>
<dbReference type="Proteomes" id="UP001527052">
    <property type="component" value="Unassembled WGS sequence"/>
</dbReference>
<dbReference type="RefSeq" id="WP_268636956.1">
    <property type="nucleotide sequence ID" value="NZ_JAMDLZ010000012.1"/>
</dbReference>